<evidence type="ECO:0000256" key="3">
    <source>
        <dbReference type="ARBA" id="ARBA00022840"/>
    </source>
</evidence>
<protein>
    <recommendedName>
        <fullName evidence="4">5-formyltetrahydrofolate cyclo-ligase</fullName>
        <ecNumber evidence="4">6.3.3.2</ecNumber>
    </recommendedName>
</protein>
<dbReference type="InterPro" id="IPR002698">
    <property type="entry name" value="FTHF_cligase"/>
</dbReference>
<reference evidence="6" key="1">
    <citation type="journal article" date="2019" name="Int. J. Syst. Evol. Microbiol.">
        <title>The Global Catalogue of Microorganisms (GCM) 10K type strain sequencing project: providing services to taxonomists for standard genome sequencing and annotation.</title>
        <authorList>
            <consortium name="The Broad Institute Genomics Platform"/>
            <consortium name="The Broad Institute Genome Sequencing Center for Infectious Disease"/>
            <person name="Wu L."/>
            <person name="Ma J."/>
        </authorList>
    </citation>
    <scope>NUCLEOTIDE SEQUENCE [LARGE SCALE GENOMIC DNA]</scope>
    <source>
        <strain evidence="6">JCM 14046</strain>
    </source>
</reference>
<organism evidence="5 6">
    <name type="scientific">Nocardioides lentus</name>
    <dbReference type="NCBI Taxonomy" id="338077"/>
    <lineage>
        <taxon>Bacteria</taxon>
        <taxon>Bacillati</taxon>
        <taxon>Actinomycetota</taxon>
        <taxon>Actinomycetes</taxon>
        <taxon>Propionibacteriales</taxon>
        <taxon>Nocardioidaceae</taxon>
        <taxon>Nocardioides</taxon>
    </lineage>
</organism>
<keyword evidence="6" id="KW-1185">Reference proteome</keyword>
<dbReference type="EC" id="6.3.3.2" evidence="4"/>
<evidence type="ECO:0000256" key="1">
    <source>
        <dbReference type="ARBA" id="ARBA00010638"/>
    </source>
</evidence>
<comment type="catalytic activity">
    <reaction evidence="4">
        <text>(6S)-5-formyl-5,6,7,8-tetrahydrofolate + ATP = (6R)-5,10-methenyltetrahydrofolate + ADP + phosphate</text>
        <dbReference type="Rhea" id="RHEA:10488"/>
        <dbReference type="ChEBI" id="CHEBI:30616"/>
        <dbReference type="ChEBI" id="CHEBI:43474"/>
        <dbReference type="ChEBI" id="CHEBI:57455"/>
        <dbReference type="ChEBI" id="CHEBI:57457"/>
        <dbReference type="ChEBI" id="CHEBI:456216"/>
        <dbReference type="EC" id="6.3.3.2"/>
    </reaction>
</comment>
<dbReference type="Proteomes" id="UP001501612">
    <property type="component" value="Unassembled WGS sequence"/>
</dbReference>
<name>A0ABP5AVS4_9ACTN</name>
<accession>A0ABP5AVS4</accession>
<evidence type="ECO:0000313" key="5">
    <source>
        <dbReference type="EMBL" id="GAA1921483.1"/>
    </source>
</evidence>
<evidence type="ECO:0000256" key="4">
    <source>
        <dbReference type="RuleBase" id="RU361279"/>
    </source>
</evidence>
<keyword evidence="3 4" id="KW-0067">ATP-binding</keyword>
<dbReference type="InterPro" id="IPR024185">
    <property type="entry name" value="FTHF_cligase-like_sf"/>
</dbReference>
<dbReference type="NCBIfam" id="TIGR02727">
    <property type="entry name" value="MTHFS_bact"/>
    <property type="match status" value="1"/>
</dbReference>
<dbReference type="Pfam" id="PF01812">
    <property type="entry name" value="5-FTHF_cyc-lig"/>
    <property type="match status" value="1"/>
</dbReference>
<dbReference type="PIRSF" id="PIRSF006806">
    <property type="entry name" value="FTHF_cligase"/>
    <property type="match status" value="1"/>
</dbReference>
<dbReference type="SUPFAM" id="SSF100950">
    <property type="entry name" value="NagB/RpiA/CoA transferase-like"/>
    <property type="match status" value="1"/>
</dbReference>
<comment type="similarity">
    <text evidence="1 4">Belongs to the 5-formyltetrahydrofolate cyclo-ligase family.</text>
</comment>
<evidence type="ECO:0000313" key="6">
    <source>
        <dbReference type="Proteomes" id="UP001501612"/>
    </source>
</evidence>
<dbReference type="PANTHER" id="PTHR23407">
    <property type="entry name" value="ATPASE INHIBITOR/5-FORMYLTETRAHYDROFOLATE CYCLO-LIGASE"/>
    <property type="match status" value="1"/>
</dbReference>
<dbReference type="InterPro" id="IPR037171">
    <property type="entry name" value="NagB/RpiA_transferase-like"/>
</dbReference>
<sequence length="193" mass="20023">MPSSQAGAKTALRDALLTSRRRRGPAGVAAATRARTSHLLASPEARRAALVAAYVSVGSEPGTTVLLDELRAGGRRVLLPVLLADGDLDWAPYDGPGSLVPAGRGLLEPATARHGTDAIAAADLVVVPGLAVDAAGHRLGRGGGSYDRALARVRVGTPTWVLLHADELDRDVPVEPHDRRVTGAVTEDGVVRF</sequence>
<dbReference type="Gene3D" id="3.40.50.10420">
    <property type="entry name" value="NagB/RpiA/CoA transferase-like"/>
    <property type="match status" value="1"/>
</dbReference>
<dbReference type="PANTHER" id="PTHR23407:SF1">
    <property type="entry name" value="5-FORMYLTETRAHYDROFOLATE CYCLO-LIGASE"/>
    <property type="match status" value="1"/>
</dbReference>
<dbReference type="RefSeq" id="WP_344007414.1">
    <property type="nucleotide sequence ID" value="NZ_BAAAMY010000005.1"/>
</dbReference>
<keyword evidence="2 4" id="KW-0547">Nucleotide-binding</keyword>
<keyword evidence="4" id="KW-0479">Metal-binding</keyword>
<comment type="caution">
    <text evidence="5">The sequence shown here is derived from an EMBL/GenBank/DDBJ whole genome shotgun (WGS) entry which is preliminary data.</text>
</comment>
<proteinExistence type="inferred from homology"/>
<comment type="cofactor">
    <cofactor evidence="4">
        <name>Mg(2+)</name>
        <dbReference type="ChEBI" id="CHEBI:18420"/>
    </cofactor>
</comment>
<keyword evidence="4" id="KW-0460">Magnesium</keyword>
<dbReference type="EMBL" id="BAAAMY010000005">
    <property type="protein sequence ID" value="GAA1921483.1"/>
    <property type="molecule type" value="Genomic_DNA"/>
</dbReference>
<evidence type="ECO:0000256" key="2">
    <source>
        <dbReference type="ARBA" id="ARBA00022741"/>
    </source>
</evidence>
<gene>
    <name evidence="5" type="ORF">GCM10009737_23680</name>
</gene>